<protein>
    <submittedName>
        <fullName evidence="2">Uncharacterized protein</fullName>
    </submittedName>
</protein>
<keyword evidence="3" id="KW-1185">Reference proteome</keyword>
<gene>
    <name evidence="2" type="ORF">PIB30_029604</name>
</gene>
<evidence type="ECO:0000313" key="2">
    <source>
        <dbReference type="EMBL" id="MED6218757.1"/>
    </source>
</evidence>
<name>A0ABU6Z839_9FABA</name>
<evidence type="ECO:0000313" key="3">
    <source>
        <dbReference type="Proteomes" id="UP001341840"/>
    </source>
</evidence>
<sequence length="166" mass="18623">MLRGCLKEGSLNVGIDAIEVGEIDGVEVGENHVVEGPNVVVQDANVNVSRNLTKMMEMEFDSSKTADANVNVSRNLTKMMEMEFDSPRTAPGSMTYLDLGKDSTERRTTINQLTYAVYFLETILDDRRFFEHSYTKKPIVSKFEFLEEDPPQQESESNDDGVGVTK</sequence>
<feature type="region of interest" description="Disordered" evidence="1">
    <location>
        <begin position="145"/>
        <end position="166"/>
    </location>
</feature>
<organism evidence="2 3">
    <name type="scientific">Stylosanthes scabra</name>
    <dbReference type="NCBI Taxonomy" id="79078"/>
    <lineage>
        <taxon>Eukaryota</taxon>
        <taxon>Viridiplantae</taxon>
        <taxon>Streptophyta</taxon>
        <taxon>Embryophyta</taxon>
        <taxon>Tracheophyta</taxon>
        <taxon>Spermatophyta</taxon>
        <taxon>Magnoliopsida</taxon>
        <taxon>eudicotyledons</taxon>
        <taxon>Gunneridae</taxon>
        <taxon>Pentapetalae</taxon>
        <taxon>rosids</taxon>
        <taxon>fabids</taxon>
        <taxon>Fabales</taxon>
        <taxon>Fabaceae</taxon>
        <taxon>Papilionoideae</taxon>
        <taxon>50 kb inversion clade</taxon>
        <taxon>dalbergioids sensu lato</taxon>
        <taxon>Dalbergieae</taxon>
        <taxon>Pterocarpus clade</taxon>
        <taxon>Stylosanthes</taxon>
    </lineage>
</organism>
<reference evidence="2 3" key="1">
    <citation type="journal article" date="2023" name="Plants (Basel)">
        <title>Bridging the Gap: Combining Genomics and Transcriptomics Approaches to Understand Stylosanthes scabra, an Orphan Legume from the Brazilian Caatinga.</title>
        <authorList>
            <person name="Ferreira-Neto J.R.C."/>
            <person name="da Silva M.D."/>
            <person name="Binneck E."/>
            <person name="de Melo N.F."/>
            <person name="da Silva R.H."/>
            <person name="de Melo A.L.T.M."/>
            <person name="Pandolfi V."/>
            <person name="Bustamante F.O."/>
            <person name="Brasileiro-Vidal A.C."/>
            <person name="Benko-Iseppon A.M."/>
        </authorList>
    </citation>
    <scope>NUCLEOTIDE SEQUENCE [LARGE SCALE GENOMIC DNA]</scope>
    <source>
        <tissue evidence="2">Leaves</tissue>
    </source>
</reference>
<dbReference type="EMBL" id="JASCZI010271981">
    <property type="protein sequence ID" value="MED6218757.1"/>
    <property type="molecule type" value="Genomic_DNA"/>
</dbReference>
<dbReference type="Proteomes" id="UP001341840">
    <property type="component" value="Unassembled WGS sequence"/>
</dbReference>
<evidence type="ECO:0000256" key="1">
    <source>
        <dbReference type="SAM" id="MobiDB-lite"/>
    </source>
</evidence>
<feature type="compositionally biased region" description="Acidic residues" evidence="1">
    <location>
        <begin position="146"/>
        <end position="159"/>
    </location>
</feature>
<comment type="caution">
    <text evidence="2">The sequence shown here is derived from an EMBL/GenBank/DDBJ whole genome shotgun (WGS) entry which is preliminary data.</text>
</comment>
<accession>A0ABU6Z839</accession>
<proteinExistence type="predicted"/>